<evidence type="ECO:0000256" key="3">
    <source>
        <dbReference type="PROSITE-ProRule" id="PRU00708"/>
    </source>
</evidence>
<dbReference type="PANTHER" id="PTHR47447">
    <property type="entry name" value="OS03G0856100 PROTEIN"/>
    <property type="match status" value="1"/>
</dbReference>
<comment type="similarity">
    <text evidence="1">Belongs to the PPR family. P subfamily.</text>
</comment>
<evidence type="ECO:0000313" key="4">
    <source>
        <dbReference type="EMBL" id="CAA0839100.1"/>
    </source>
</evidence>
<dbReference type="Gene3D" id="1.25.40.10">
    <property type="entry name" value="Tetratricopeptide repeat domain"/>
    <property type="match status" value="2"/>
</dbReference>
<sequence>MLAATSVGSARGISTCSCLFVRIKQTENEIVQMFRLGAPKDDEPNFRNPLSTRRTASSRTLDERFIRILKIFKWGPDSEKALDVLKLKVDHRLVREVLQVDVEINVKLQFFKWAGKRRNFEHDCSTYMALIHCLDQSGLPGGMWKVIQEMVRGPCAIDPAHLSEIVKLLGRAKMVNKALSVFYQVKNRKCMPTAGTYNSIIMMLMQEGHHEKVHELYNEMCSEGNCFPDTVTYSALISAFAKLGRDESAIRLFEEMKDNELLWSRCVLDLLAACGLS</sequence>
<reference evidence="4" key="1">
    <citation type="submission" date="2019-12" db="EMBL/GenBank/DDBJ databases">
        <authorList>
            <person name="Scholes J."/>
        </authorList>
    </citation>
    <scope>NUCLEOTIDE SEQUENCE</scope>
</reference>
<keyword evidence="5" id="KW-1185">Reference proteome</keyword>
<dbReference type="AlphaFoldDB" id="A0A9N7RNG3"/>
<dbReference type="PROSITE" id="PS51375">
    <property type="entry name" value="PPR"/>
    <property type="match status" value="2"/>
</dbReference>
<dbReference type="NCBIfam" id="TIGR00756">
    <property type="entry name" value="PPR"/>
    <property type="match status" value="2"/>
</dbReference>
<keyword evidence="2" id="KW-0677">Repeat</keyword>
<dbReference type="OrthoDB" id="185373at2759"/>
<dbReference type="Proteomes" id="UP001153555">
    <property type="component" value="Unassembled WGS sequence"/>
</dbReference>
<dbReference type="PANTHER" id="PTHR47447:SF21">
    <property type="entry name" value="PENTACOTRIPEPTIDE-REPEAT REGION OF PRORP DOMAIN-CONTAINING PROTEIN"/>
    <property type="match status" value="1"/>
</dbReference>
<proteinExistence type="inferred from homology"/>
<accession>A0A9N7RNG3</accession>
<evidence type="ECO:0000256" key="2">
    <source>
        <dbReference type="ARBA" id="ARBA00022737"/>
    </source>
</evidence>
<evidence type="ECO:0000256" key="1">
    <source>
        <dbReference type="ARBA" id="ARBA00007626"/>
    </source>
</evidence>
<organism evidence="4 5">
    <name type="scientific">Striga hermonthica</name>
    <name type="common">Purple witchweed</name>
    <name type="synonym">Buchnera hermonthica</name>
    <dbReference type="NCBI Taxonomy" id="68872"/>
    <lineage>
        <taxon>Eukaryota</taxon>
        <taxon>Viridiplantae</taxon>
        <taxon>Streptophyta</taxon>
        <taxon>Embryophyta</taxon>
        <taxon>Tracheophyta</taxon>
        <taxon>Spermatophyta</taxon>
        <taxon>Magnoliopsida</taxon>
        <taxon>eudicotyledons</taxon>
        <taxon>Gunneridae</taxon>
        <taxon>Pentapetalae</taxon>
        <taxon>asterids</taxon>
        <taxon>lamiids</taxon>
        <taxon>Lamiales</taxon>
        <taxon>Orobanchaceae</taxon>
        <taxon>Buchnereae</taxon>
        <taxon>Striga</taxon>
    </lineage>
</organism>
<evidence type="ECO:0000313" key="5">
    <source>
        <dbReference type="Proteomes" id="UP001153555"/>
    </source>
</evidence>
<feature type="repeat" description="PPR" evidence="3">
    <location>
        <begin position="193"/>
        <end position="227"/>
    </location>
</feature>
<dbReference type="InterPro" id="IPR002885">
    <property type="entry name" value="PPR_rpt"/>
</dbReference>
<dbReference type="EMBL" id="CACSLK010031421">
    <property type="protein sequence ID" value="CAA0839100.1"/>
    <property type="molecule type" value="Genomic_DNA"/>
</dbReference>
<name>A0A9N7RNG3_STRHE</name>
<protein>
    <submittedName>
        <fullName evidence="4">Pentatricopeptide repeat-containing protein</fullName>
    </submittedName>
</protein>
<dbReference type="Pfam" id="PF13041">
    <property type="entry name" value="PPR_2"/>
    <property type="match status" value="1"/>
</dbReference>
<dbReference type="InterPro" id="IPR011990">
    <property type="entry name" value="TPR-like_helical_dom_sf"/>
</dbReference>
<comment type="caution">
    <text evidence="4">The sequence shown here is derived from an EMBL/GenBank/DDBJ whole genome shotgun (WGS) entry which is preliminary data.</text>
</comment>
<gene>
    <name evidence="4" type="ORF">SHERM_05670</name>
</gene>
<feature type="repeat" description="PPR" evidence="3">
    <location>
        <begin position="229"/>
        <end position="263"/>
    </location>
</feature>